<evidence type="ECO:0000313" key="9">
    <source>
        <dbReference type="EMBL" id="KAE9215237.1"/>
    </source>
</evidence>
<evidence type="ECO:0000313" key="7">
    <source>
        <dbReference type="EMBL" id="KAE9190117.1"/>
    </source>
</evidence>
<evidence type="ECO:0000313" key="11">
    <source>
        <dbReference type="EMBL" id="KAE9335578.1"/>
    </source>
</evidence>
<dbReference type="Proteomes" id="UP000437068">
    <property type="component" value="Unassembled WGS sequence"/>
</dbReference>
<dbReference type="EMBL" id="QXGD01001084">
    <property type="protein sequence ID" value="KAE9215237.1"/>
    <property type="molecule type" value="Genomic_DNA"/>
</dbReference>
<dbReference type="Proteomes" id="UP000460718">
    <property type="component" value="Unassembled WGS sequence"/>
</dbReference>
<evidence type="ECO:0000313" key="3">
    <source>
        <dbReference type="EMBL" id="KAE8990976.1"/>
    </source>
</evidence>
<protein>
    <submittedName>
        <fullName evidence="2">Uncharacterized protein</fullName>
    </submittedName>
</protein>
<dbReference type="Proteomes" id="UP000440732">
    <property type="component" value="Unassembled WGS sequence"/>
</dbReference>
<evidence type="ECO:0000313" key="10">
    <source>
        <dbReference type="EMBL" id="KAE9292680.1"/>
    </source>
</evidence>
<evidence type="ECO:0000313" key="19">
    <source>
        <dbReference type="Proteomes" id="UP000476176"/>
    </source>
</evidence>
<evidence type="ECO:0000313" key="14">
    <source>
        <dbReference type="Proteomes" id="UP000437068"/>
    </source>
</evidence>
<accession>A0A6A3EGT1</accession>
<proteinExistence type="predicted"/>
<dbReference type="EMBL" id="QXFX01001173">
    <property type="protein sequence ID" value="KAE9095162.1"/>
    <property type="molecule type" value="Genomic_DNA"/>
</dbReference>
<organism evidence="2 12">
    <name type="scientific">Phytophthora fragariae</name>
    <dbReference type="NCBI Taxonomy" id="53985"/>
    <lineage>
        <taxon>Eukaryota</taxon>
        <taxon>Sar</taxon>
        <taxon>Stramenopiles</taxon>
        <taxon>Oomycota</taxon>
        <taxon>Peronosporomycetes</taxon>
        <taxon>Peronosporales</taxon>
        <taxon>Peronosporaceae</taxon>
        <taxon>Phytophthora</taxon>
    </lineage>
</organism>
<dbReference type="EMBL" id="QXGC01001486">
    <property type="protein sequence ID" value="KAE9201923.1"/>
    <property type="molecule type" value="Genomic_DNA"/>
</dbReference>
<keyword evidence="13" id="KW-1185">Reference proteome</keyword>
<evidence type="ECO:0000313" key="2">
    <source>
        <dbReference type="EMBL" id="KAE8931487.1"/>
    </source>
</evidence>
<feature type="region of interest" description="Disordered" evidence="1">
    <location>
        <begin position="26"/>
        <end position="50"/>
    </location>
</feature>
<evidence type="ECO:0000313" key="8">
    <source>
        <dbReference type="EMBL" id="KAE9201923.1"/>
    </source>
</evidence>
<dbReference type="EMBL" id="QXGB01001480">
    <property type="protein sequence ID" value="KAE9190117.1"/>
    <property type="molecule type" value="Genomic_DNA"/>
</dbReference>
<dbReference type="Proteomes" id="UP000486351">
    <property type="component" value="Unassembled WGS sequence"/>
</dbReference>
<evidence type="ECO:0000313" key="5">
    <source>
        <dbReference type="EMBL" id="KAE9097557.1"/>
    </source>
</evidence>
<evidence type="ECO:0000313" key="13">
    <source>
        <dbReference type="Proteomes" id="UP000433483"/>
    </source>
</evidence>
<dbReference type="EMBL" id="QXGA01001137">
    <property type="protein sequence ID" value="KAE9127933.1"/>
    <property type="molecule type" value="Genomic_DNA"/>
</dbReference>
<evidence type="ECO:0000313" key="20">
    <source>
        <dbReference type="Proteomes" id="UP000486351"/>
    </source>
</evidence>
<dbReference type="Proteomes" id="UP000429523">
    <property type="component" value="Unassembled WGS sequence"/>
</dbReference>
<reference evidence="12 13" key="1">
    <citation type="submission" date="2018-08" db="EMBL/GenBank/DDBJ databases">
        <title>Genomic investigation of the strawberry pathogen Phytophthora fragariae indicates pathogenicity is determined by transcriptional variation in three key races.</title>
        <authorList>
            <person name="Adams T.M."/>
            <person name="Armitage A.D."/>
            <person name="Sobczyk M.K."/>
            <person name="Bates H.J."/>
            <person name="Dunwell J.M."/>
            <person name="Nellist C.F."/>
            <person name="Harrison R.J."/>
        </authorList>
    </citation>
    <scope>NUCLEOTIDE SEQUENCE [LARGE SCALE GENOMIC DNA]</scope>
    <source>
        <strain evidence="10 14">A4</strain>
        <strain evidence="9 15">BC-1</strain>
        <strain evidence="8 19">BC-23</strain>
        <strain evidence="7 13">NOV-27</strain>
        <strain evidence="6 16">NOV-5</strain>
        <strain evidence="5 17">NOV-71</strain>
        <strain evidence="11 20">NOV-77</strain>
        <strain evidence="2 12">NOV-9</strain>
        <strain evidence="4 21">ONT-3</strain>
        <strain evidence="3 18">SCRP245</strain>
    </source>
</reference>
<name>A0A6A3EGT1_9STRA</name>
<dbReference type="AlphaFoldDB" id="A0A6A3EGT1"/>
<dbReference type="Proteomes" id="UP000433483">
    <property type="component" value="Unassembled WGS sequence"/>
</dbReference>
<dbReference type="EMBL" id="QXGE01001435">
    <property type="protein sequence ID" value="KAE9292680.1"/>
    <property type="molecule type" value="Genomic_DNA"/>
</dbReference>
<dbReference type="Proteomes" id="UP000476176">
    <property type="component" value="Unassembled WGS sequence"/>
</dbReference>
<dbReference type="EMBL" id="QXGF01001235">
    <property type="protein sequence ID" value="KAE8931487.1"/>
    <property type="molecule type" value="Genomic_DNA"/>
</dbReference>
<evidence type="ECO:0000313" key="15">
    <source>
        <dbReference type="Proteomes" id="UP000440367"/>
    </source>
</evidence>
<evidence type="ECO:0000313" key="21">
    <source>
        <dbReference type="Proteomes" id="UP000488956"/>
    </source>
</evidence>
<evidence type="ECO:0000313" key="17">
    <source>
        <dbReference type="Proteomes" id="UP000441208"/>
    </source>
</evidence>
<dbReference type="EMBL" id="QXFZ01001075">
    <property type="protein sequence ID" value="KAE9097557.1"/>
    <property type="molecule type" value="Genomic_DNA"/>
</dbReference>
<gene>
    <name evidence="10" type="ORF">PF001_g18615</name>
    <name evidence="9" type="ORF">PF002_g17429</name>
    <name evidence="8" type="ORF">PF004_g18573</name>
    <name evidence="7" type="ORF">PF005_g19387</name>
    <name evidence="6" type="ORF">PF006_g16406</name>
    <name evidence="5" type="ORF">PF007_g16570</name>
    <name evidence="11" type="ORF">PF008_g13428</name>
    <name evidence="2" type="ORF">PF009_g18459</name>
    <name evidence="4" type="ORF">PF010_g16814</name>
    <name evidence="3" type="ORF">PF011_g18132</name>
</gene>
<dbReference type="EMBL" id="QXFY01000790">
    <property type="protein sequence ID" value="KAE9335578.1"/>
    <property type="molecule type" value="Genomic_DNA"/>
</dbReference>
<dbReference type="EMBL" id="QXFW01001426">
    <property type="protein sequence ID" value="KAE8990976.1"/>
    <property type="molecule type" value="Genomic_DNA"/>
</dbReference>
<evidence type="ECO:0000313" key="6">
    <source>
        <dbReference type="EMBL" id="KAE9127933.1"/>
    </source>
</evidence>
<sequence>MCIPTAVHACALYTVWWVPGGAHCRSQSHPPDNVSTPYMKRRGLLQRASV</sequence>
<dbReference type="Proteomes" id="UP000488956">
    <property type="component" value="Unassembled WGS sequence"/>
</dbReference>
<evidence type="ECO:0000256" key="1">
    <source>
        <dbReference type="SAM" id="MobiDB-lite"/>
    </source>
</evidence>
<dbReference type="Proteomes" id="UP000441208">
    <property type="component" value="Unassembled WGS sequence"/>
</dbReference>
<comment type="caution">
    <text evidence="2">The sequence shown here is derived from an EMBL/GenBank/DDBJ whole genome shotgun (WGS) entry which is preliminary data.</text>
</comment>
<evidence type="ECO:0000313" key="12">
    <source>
        <dbReference type="Proteomes" id="UP000429523"/>
    </source>
</evidence>
<dbReference type="Proteomes" id="UP000440367">
    <property type="component" value="Unassembled WGS sequence"/>
</dbReference>
<evidence type="ECO:0000313" key="16">
    <source>
        <dbReference type="Proteomes" id="UP000440732"/>
    </source>
</evidence>
<evidence type="ECO:0000313" key="4">
    <source>
        <dbReference type="EMBL" id="KAE9095162.1"/>
    </source>
</evidence>
<evidence type="ECO:0000313" key="18">
    <source>
        <dbReference type="Proteomes" id="UP000460718"/>
    </source>
</evidence>
<feature type="compositionally biased region" description="Polar residues" evidence="1">
    <location>
        <begin position="26"/>
        <end position="36"/>
    </location>
</feature>